<organism evidence="1">
    <name type="scientific">Arundo donax</name>
    <name type="common">Giant reed</name>
    <name type="synonym">Donax arundinaceus</name>
    <dbReference type="NCBI Taxonomy" id="35708"/>
    <lineage>
        <taxon>Eukaryota</taxon>
        <taxon>Viridiplantae</taxon>
        <taxon>Streptophyta</taxon>
        <taxon>Embryophyta</taxon>
        <taxon>Tracheophyta</taxon>
        <taxon>Spermatophyta</taxon>
        <taxon>Magnoliopsida</taxon>
        <taxon>Liliopsida</taxon>
        <taxon>Poales</taxon>
        <taxon>Poaceae</taxon>
        <taxon>PACMAD clade</taxon>
        <taxon>Arundinoideae</taxon>
        <taxon>Arundineae</taxon>
        <taxon>Arundo</taxon>
    </lineage>
</organism>
<dbReference type="EMBL" id="GBRH01263631">
    <property type="protein sequence ID" value="JAD34264.1"/>
    <property type="molecule type" value="Transcribed_RNA"/>
</dbReference>
<reference evidence="1" key="1">
    <citation type="submission" date="2014-09" db="EMBL/GenBank/DDBJ databases">
        <authorList>
            <person name="Magalhaes I.L.F."/>
            <person name="Oliveira U."/>
            <person name="Santos F.R."/>
            <person name="Vidigal T.H.D.A."/>
            <person name="Brescovit A.D."/>
            <person name="Santos A.J."/>
        </authorList>
    </citation>
    <scope>NUCLEOTIDE SEQUENCE</scope>
    <source>
        <tissue evidence="1">Shoot tissue taken approximately 20 cm above the soil surface</tissue>
    </source>
</reference>
<accession>A0A0A8Z4E4</accession>
<evidence type="ECO:0000313" key="1">
    <source>
        <dbReference type="EMBL" id="JAD34264.1"/>
    </source>
</evidence>
<name>A0A0A8Z4E4_ARUDO</name>
<reference evidence="1" key="2">
    <citation type="journal article" date="2015" name="Data Brief">
        <title>Shoot transcriptome of the giant reed, Arundo donax.</title>
        <authorList>
            <person name="Barrero R.A."/>
            <person name="Guerrero F.D."/>
            <person name="Moolhuijzen P."/>
            <person name="Goolsby J.A."/>
            <person name="Tidwell J."/>
            <person name="Bellgard S.E."/>
            <person name="Bellgard M.I."/>
        </authorList>
    </citation>
    <scope>NUCLEOTIDE SEQUENCE</scope>
    <source>
        <tissue evidence="1">Shoot tissue taken approximately 20 cm above the soil surface</tissue>
    </source>
</reference>
<proteinExistence type="predicted"/>
<sequence length="38" mass="4292">MLYEMDTHCSPNASPLLSRAASAAAKEFRRSYTTTTRR</sequence>
<dbReference type="AlphaFoldDB" id="A0A0A8Z4E4"/>
<protein>
    <submittedName>
        <fullName evidence="1">CZOG1</fullName>
    </submittedName>
</protein>